<evidence type="ECO:0000256" key="5">
    <source>
        <dbReference type="ARBA" id="ARBA00047925"/>
    </source>
</evidence>
<comment type="caution">
    <text evidence="8">The sequence shown here is derived from an EMBL/GenBank/DDBJ whole genome shotgun (WGS) entry which is preliminary data.</text>
</comment>
<organism evidence="8 9">
    <name type="scientific">Bifidobacterium tibiigranuli</name>
    <dbReference type="NCBI Taxonomy" id="2172043"/>
    <lineage>
        <taxon>Bacteria</taxon>
        <taxon>Bacillati</taxon>
        <taxon>Actinomycetota</taxon>
        <taxon>Actinomycetes</taxon>
        <taxon>Bifidobacteriales</taxon>
        <taxon>Bifidobacteriaceae</taxon>
        <taxon>Bifidobacterium</taxon>
    </lineage>
</organism>
<feature type="region of interest" description="Disordered" evidence="7">
    <location>
        <begin position="298"/>
        <end position="328"/>
    </location>
</feature>
<keyword evidence="3 6" id="KW-0521">NADP</keyword>
<evidence type="ECO:0000256" key="3">
    <source>
        <dbReference type="ARBA" id="ARBA00022857"/>
    </source>
</evidence>
<dbReference type="OrthoDB" id="9774737at2"/>
<dbReference type="GO" id="GO:0005524">
    <property type="term" value="F:ATP binding"/>
    <property type="evidence" value="ECO:0007669"/>
    <property type="project" value="UniProtKB-KW"/>
</dbReference>
<dbReference type="EMBL" id="QDAG01000013">
    <property type="protein sequence ID" value="KAE8126436.1"/>
    <property type="molecule type" value="Genomic_DNA"/>
</dbReference>
<dbReference type="GO" id="GO:0051287">
    <property type="term" value="F:NAD binding"/>
    <property type="evidence" value="ECO:0007669"/>
    <property type="project" value="UniProtKB-ARBA"/>
</dbReference>
<feature type="active site" description="Proton acceptor" evidence="6">
    <location>
        <position position="66"/>
    </location>
</feature>
<dbReference type="PANTHER" id="PTHR20275:SF0">
    <property type="entry name" value="NAD KINASE"/>
    <property type="match status" value="1"/>
</dbReference>
<keyword evidence="2 6" id="KW-0418">Kinase</keyword>
<keyword evidence="6" id="KW-0963">Cytoplasm</keyword>
<reference evidence="8 9" key="1">
    <citation type="submission" date="2018-04" db="EMBL/GenBank/DDBJ databases">
        <authorList>
            <person name="Eckel V.P."/>
            <person name="Vogel R.F."/>
        </authorList>
    </citation>
    <scope>NUCLEOTIDE SEQUENCE [LARGE SCALE GENOMIC DNA]</scope>
    <source>
        <strain evidence="9">TMW 2.1764</strain>
    </source>
</reference>
<dbReference type="Gene3D" id="3.40.50.10330">
    <property type="entry name" value="Probable inorganic polyphosphate/atp-NAD kinase, domain 1"/>
    <property type="match status" value="1"/>
</dbReference>
<dbReference type="GO" id="GO:0006741">
    <property type="term" value="P:NADP+ biosynthetic process"/>
    <property type="evidence" value="ECO:0007669"/>
    <property type="project" value="UniProtKB-UniRule"/>
</dbReference>
<keyword evidence="6" id="KW-0067">ATP-binding</keyword>
<dbReference type="Pfam" id="PF01513">
    <property type="entry name" value="NAD_kinase"/>
    <property type="match status" value="1"/>
</dbReference>
<feature type="binding site" evidence="6">
    <location>
        <begin position="66"/>
        <end position="67"/>
    </location>
    <ligand>
        <name>NAD(+)</name>
        <dbReference type="ChEBI" id="CHEBI:57540"/>
    </ligand>
</feature>
<protein>
    <recommendedName>
        <fullName evidence="6">NAD kinase</fullName>
        <ecNumber evidence="6">2.7.1.23</ecNumber>
    </recommendedName>
    <alternativeName>
        <fullName evidence="6">ATP-dependent NAD kinase</fullName>
    </alternativeName>
</protein>
<keyword evidence="9" id="KW-1185">Reference proteome</keyword>
<feature type="binding site" evidence="6">
    <location>
        <position position="152"/>
    </location>
    <ligand>
        <name>NAD(+)</name>
        <dbReference type="ChEBI" id="CHEBI:57540"/>
    </ligand>
</feature>
<evidence type="ECO:0000313" key="8">
    <source>
        <dbReference type="EMBL" id="KAE8126436.1"/>
    </source>
</evidence>
<gene>
    <name evidence="6" type="primary">nadK</name>
    <name evidence="8" type="ORF">DDE84_11005</name>
</gene>
<dbReference type="Proteomes" id="UP000325415">
    <property type="component" value="Unassembled WGS sequence"/>
</dbReference>
<dbReference type="InterPro" id="IPR017438">
    <property type="entry name" value="ATP-NAD_kinase_N"/>
</dbReference>
<dbReference type="GeneID" id="78128204"/>
<feature type="binding site" evidence="6">
    <location>
        <position position="71"/>
    </location>
    <ligand>
        <name>NAD(+)</name>
        <dbReference type="ChEBI" id="CHEBI:57540"/>
    </ligand>
</feature>
<dbReference type="GO" id="GO:0046872">
    <property type="term" value="F:metal ion binding"/>
    <property type="evidence" value="ECO:0007669"/>
    <property type="project" value="UniProtKB-UniRule"/>
</dbReference>
<dbReference type="GO" id="GO:0005737">
    <property type="term" value="C:cytoplasm"/>
    <property type="evidence" value="ECO:0007669"/>
    <property type="project" value="UniProtKB-SubCell"/>
</dbReference>
<comment type="subcellular location">
    <subcellularLocation>
        <location evidence="6">Cytoplasm</location>
    </subcellularLocation>
</comment>
<feature type="binding site" evidence="6">
    <location>
        <position position="206"/>
    </location>
    <ligand>
        <name>NAD(+)</name>
        <dbReference type="ChEBI" id="CHEBI:57540"/>
    </ligand>
</feature>
<dbReference type="HAMAP" id="MF_00361">
    <property type="entry name" value="NAD_kinase"/>
    <property type="match status" value="1"/>
</dbReference>
<comment type="similarity">
    <text evidence="6">Belongs to the NAD kinase family.</text>
</comment>
<comment type="function">
    <text evidence="6">Involved in the regulation of the intracellular balance of NAD and NADP, and is a key enzyme in the biosynthesis of NADP. Catalyzes specifically the phosphorylation on 2'-hydroxyl of the adenosine moiety of NAD to yield NADP.</text>
</comment>
<dbReference type="SUPFAM" id="SSF111331">
    <property type="entry name" value="NAD kinase/diacylglycerol kinase-like"/>
    <property type="match status" value="1"/>
</dbReference>
<evidence type="ECO:0000256" key="7">
    <source>
        <dbReference type="SAM" id="MobiDB-lite"/>
    </source>
</evidence>
<feature type="binding site" evidence="6">
    <location>
        <begin position="182"/>
        <end position="187"/>
    </location>
    <ligand>
        <name>NAD(+)</name>
        <dbReference type="ChEBI" id="CHEBI:57540"/>
    </ligand>
</feature>
<dbReference type="GO" id="GO:0003951">
    <property type="term" value="F:NAD+ kinase activity"/>
    <property type="evidence" value="ECO:0007669"/>
    <property type="project" value="UniProtKB-UniRule"/>
</dbReference>
<evidence type="ECO:0000256" key="1">
    <source>
        <dbReference type="ARBA" id="ARBA00022679"/>
    </source>
</evidence>
<feature type="compositionally biased region" description="Basic and acidic residues" evidence="7">
    <location>
        <begin position="298"/>
        <end position="307"/>
    </location>
</feature>
<dbReference type="InterPro" id="IPR016064">
    <property type="entry name" value="NAD/diacylglycerol_kinase_sf"/>
</dbReference>
<evidence type="ECO:0000256" key="4">
    <source>
        <dbReference type="ARBA" id="ARBA00023027"/>
    </source>
</evidence>
<dbReference type="InterPro" id="IPR017437">
    <property type="entry name" value="ATP-NAD_kinase_PpnK-typ_C"/>
</dbReference>
<dbReference type="InterPro" id="IPR002504">
    <property type="entry name" value="NADK"/>
</dbReference>
<keyword evidence="4 6" id="KW-0520">NAD</keyword>
<comment type="caution">
    <text evidence="6">Lacks conserved residue(s) required for the propagation of feature annotation.</text>
</comment>
<dbReference type="AlphaFoldDB" id="A0A5N6RX65"/>
<evidence type="ECO:0000313" key="9">
    <source>
        <dbReference type="Proteomes" id="UP000325415"/>
    </source>
</evidence>
<feature type="binding site" evidence="6">
    <location>
        <position position="171"/>
    </location>
    <ligand>
        <name>NAD(+)</name>
        <dbReference type="ChEBI" id="CHEBI:57540"/>
    </ligand>
</feature>
<evidence type="ECO:0000256" key="2">
    <source>
        <dbReference type="ARBA" id="ARBA00022777"/>
    </source>
</evidence>
<dbReference type="GO" id="GO:0019674">
    <property type="term" value="P:NAD+ metabolic process"/>
    <property type="evidence" value="ECO:0007669"/>
    <property type="project" value="InterPro"/>
</dbReference>
<dbReference type="Pfam" id="PF20143">
    <property type="entry name" value="NAD_kinase_C"/>
    <property type="match status" value="1"/>
</dbReference>
<keyword evidence="6" id="KW-0547">Nucleotide-binding</keyword>
<comment type="catalytic activity">
    <reaction evidence="5 6">
        <text>NAD(+) + ATP = ADP + NADP(+) + H(+)</text>
        <dbReference type="Rhea" id="RHEA:18629"/>
        <dbReference type="ChEBI" id="CHEBI:15378"/>
        <dbReference type="ChEBI" id="CHEBI:30616"/>
        <dbReference type="ChEBI" id="CHEBI:57540"/>
        <dbReference type="ChEBI" id="CHEBI:58349"/>
        <dbReference type="ChEBI" id="CHEBI:456216"/>
        <dbReference type="EC" id="2.7.1.23"/>
    </reaction>
</comment>
<dbReference type="RefSeq" id="WP_152581749.1">
    <property type="nucleotide sequence ID" value="NZ_JAKVIV010000001.1"/>
</dbReference>
<dbReference type="EC" id="2.7.1.23" evidence="6"/>
<accession>A0A5N6RX65</accession>
<dbReference type="NCBIfam" id="NF002892">
    <property type="entry name" value="PRK03372.1"/>
    <property type="match status" value="1"/>
</dbReference>
<sequence length="328" mass="34992">MADTRHAVVVTHPSLREQGVISDAIEQLNYAGFTVTIVDNTEAPAFGTSTKSVASDTEIVVVLGGDGTILRAAELIYCTDVPILGVNLGHIGFLAEFESFQMSEAIQRVADHDYSIDERMVAHADVWLPGASEPISDWALNDITLGTADRGKMISLAVRVDGVAMNSYSCDGTIISTPTGSTAYAFSAGGPVIWPNVKALQLVPIAAHALFARPLIIGSGSTFTLDILENSPSTGWICCDGRRQRELPRGTRIEVRESRDTLHLARLSGVPFTNRLVSKFNLPVVGWRDQDHRADRAAGKVHTDGSIHNDTAGSAGDATPGCAEAGKR</sequence>
<comment type="cofactor">
    <cofactor evidence="6">
        <name>a divalent metal cation</name>
        <dbReference type="ChEBI" id="CHEBI:60240"/>
    </cofactor>
</comment>
<evidence type="ECO:0000256" key="6">
    <source>
        <dbReference type="HAMAP-Rule" id="MF_00361"/>
    </source>
</evidence>
<proteinExistence type="inferred from homology"/>
<dbReference type="PANTHER" id="PTHR20275">
    <property type="entry name" value="NAD KINASE"/>
    <property type="match status" value="1"/>
</dbReference>
<feature type="binding site" evidence="6">
    <location>
        <begin position="141"/>
        <end position="142"/>
    </location>
    <ligand>
        <name>NAD(+)</name>
        <dbReference type="ChEBI" id="CHEBI:57540"/>
    </ligand>
</feature>
<keyword evidence="1 6" id="KW-0808">Transferase</keyword>
<name>A0A5N6RX65_9BIFI</name>
<dbReference type="Gene3D" id="2.60.200.30">
    <property type="entry name" value="Probable inorganic polyphosphate/atp-NAD kinase, domain 2"/>
    <property type="match status" value="1"/>
</dbReference>